<sequence length="762" mass="86838">MGLNPLGIANGTIPFDIDPSAIDNGQTHFEQIYDRAIVAINNAIVTYNHANTQTQLLRKHQDTLDDYNNNVEDRETDYKNRLIEIFGYPYEDCICDGCTYPTEYDGPDYYYYHYVDPSALINIDPPETVSFEIEYKESMNVDSTGNLSKHDKKVTYHIAKDGFGMIKPVSWKGSRKAPGEIQQARSDLILTKARFDKTLIEYNNLIDRIEDEAQLIQLQSQVNAAQINILYETMNEQQHLNNLIKKARNRQMIYKSISRIGNIIAQAMSEGMPSVFGVIGGFSCGVIGDVTAPARSAIQLGSALRDELLTQLSDAEARKELDAQQAKEIVQNLNTIQIQTLQNDHIIQQKIYQLKDLIRNEATLRLELYGIQESIQQASGRYLAVLAKGERLFQERLRYRNRVADQIREYRYADMAFRIFRNDAIQKYRAQFDFAAMYVYLAAKAYDYDTCLLNSDSRAGEHFLTEIVKQRCIGKVESGLPVAGGIGLTNMMLEMSGNFSFLKPETGFNNPQIETNPFSLRSEFFRIKAGYSSNKQWSNTLKEHLIDNLWDLREFRQYCRPFSSELQREPAIVIPFSTTITSRLNFFGKQLAGGDSYYDPSRFATKIRGVGLWFSNYDNTVLSETPRVYLIPAGEDIIGAAITNIRMFKVIDQVLPLPSSIGDSNLESSEWIPSINTVNDTFFKIRRNAGFLALHDGGTNWNNNLIRDSRLIGRSVWNTRWLLIIPGASLNFDPDKGLDDFINTISDIKFIFETYSYAGARK</sequence>
<dbReference type="AlphaFoldDB" id="A0A1V1P3E2"/>
<evidence type="ECO:0000313" key="2">
    <source>
        <dbReference type="EMBL" id="ETR69324.1"/>
    </source>
</evidence>
<keyword evidence="1" id="KW-0175">Coiled coil</keyword>
<comment type="caution">
    <text evidence="2">The sequence shown here is derived from an EMBL/GenBank/DDBJ whole genome shotgun (WGS) entry which is preliminary data.</text>
</comment>
<gene>
    <name evidence="2" type="ORF">OMM_04002</name>
</gene>
<evidence type="ECO:0000256" key="1">
    <source>
        <dbReference type="SAM" id="Coils"/>
    </source>
</evidence>
<protein>
    <recommendedName>
        <fullName evidence="4">Tc toxin complex TcA C-terminal TcB-binding domain-containing protein</fullName>
    </recommendedName>
</protein>
<accession>A0A1V1P3E2</accession>
<name>A0A1V1P3E2_9BACT</name>
<evidence type="ECO:0000313" key="3">
    <source>
        <dbReference type="Proteomes" id="UP000189670"/>
    </source>
</evidence>
<dbReference type="Proteomes" id="UP000189670">
    <property type="component" value="Unassembled WGS sequence"/>
</dbReference>
<dbReference type="EMBL" id="ATBP01000673">
    <property type="protein sequence ID" value="ETR69324.1"/>
    <property type="molecule type" value="Genomic_DNA"/>
</dbReference>
<proteinExistence type="predicted"/>
<organism evidence="2 3">
    <name type="scientific">Candidatus Magnetoglobus multicellularis str. Araruama</name>
    <dbReference type="NCBI Taxonomy" id="890399"/>
    <lineage>
        <taxon>Bacteria</taxon>
        <taxon>Pseudomonadati</taxon>
        <taxon>Thermodesulfobacteriota</taxon>
        <taxon>Desulfobacteria</taxon>
        <taxon>Desulfobacterales</taxon>
        <taxon>Desulfobacteraceae</taxon>
        <taxon>Candidatus Magnetoglobus</taxon>
    </lineage>
</organism>
<evidence type="ECO:0008006" key="4">
    <source>
        <dbReference type="Google" id="ProtNLM"/>
    </source>
</evidence>
<feature type="coiled-coil region" evidence="1">
    <location>
        <begin position="192"/>
        <end position="219"/>
    </location>
</feature>
<reference evidence="3" key="1">
    <citation type="submission" date="2012-11" db="EMBL/GenBank/DDBJ databases">
        <authorList>
            <person name="Lucero-Rivera Y.E."/>
            <person name="Tovar-Ramirez D."/>
        </authorList>
    </citation>
    <scope>NUCLEOTIDE SEQUENCE [LARGE SCALE GENOMIC DNA]</scope>
    <source>
        <strain evidence="3">Araruama</strain>
    </source>
</reference>
<feature type="coiled-coil region" evidence="1">
    <location>
        <begin position="50"/>
        <end position="77"/>
    </location>
</feature>